<dbReference type="Gene3D" id="1.10.3140.10">
    <property type="entry name" value="4-hydroxybutyryl-coa dehydratase, domain 1"/>
    <property type="match status" value="1"/>
</dbReference>
<dbReference type="Gene3D" id="2.40.110.10">
    <property type="entry name" value="Butyryl-CoA Dehydrogenase, subunit A, domain 2"/>
    <property type="match status" value="1"/>
</dbReference>
<dbReference type="Pfam" id="PF03241">
    <property type="entry name" value="HpaB"/>
    <property type="match status" value="1"/>
</dbReference>
<accession>A0A1G8JH17</accession>
<dbReference type="InterPro" id="IPR004925">
    <property type="entry name" value="HpaB/PvcC/4-BUDH"/>
</dbReference>
<gene>
    <name evidence="6" type="ORF">SAMN05216466_12082</name>
</gene>
<keyword evidence="3" id="KW-0560">Oxidoreductase</keyword>
<dbReference type="SUPFAM" id="SSF56645">
    <property type="entry name" value="Acyl-CoA dehydrogenase NM domain-like"/>
    <property type="match status" value="1"/>
</dbReference>
<sequence>MSGQEEYAEVAVGEKPTTKGFLKSGEEFKQSLRDGRVVLYQGEEIDDVTTHFATAGGIAQIAEIYDEQQDEGSEGLLTYQRPDGNLAAMSYMAPRTKEDLARRRNGIKYVAQKTWGTHCRGLDMIASFPVGMLGYLPSFKKHCPEYAENIVSYLEYAEQNNLYLSETIVDPQGFRGRAGGTAVDLVPPERAVMRITKENSKGIWISGVKGVGTVAPQCNEIFVGSLHPPTPDEALWAFVPANAPGIRMFCREVVHRPGTSAHDHPLTSKGEEAEAMVAFDNVFIPRERVMAARTPAIANAGFFNLWTVYSHWYTLVRIEAKAELYAGLAKVILEVLELEHIPVVRQRVSEIVQFAEIIRGMCLASLETATMSEGGLLVPGSTALAAGRVFAMEKLPRILHILRDLCGQGLILRFHEKDLAQHAAFGQKFEWFLDTQRVSAAHKNVLMNLVWDVAASEHATRSLVFEEQHALSEPLLRDTIVRDYDYSEHANLVRNYIGLPPAPLKG</sequence>
<evidence type="ECO:0000256" key="3">
    <source>
        <dbReference type="ARBA" id="ARBA00023002"/>
    </source>
</evidence>
<reference evidence="6 7" key="1">
    <citation type="submission" date="2016-10" db="EMBL/GenBank/DDBJ databases">
        <authorList>
            <person name="de Groot N.N."/>
        </authorList>
    </citation>
    <scope>NUCLEOTIDE SEQUENCE [LARGE SCALE GENOMIC DNA]</scope>
    <source>
        <strain evidence="6 7">LMG 2247</strain>
    </source>
</reference>
<feature type="domain" description="HpaB/PvcC/4-BUDH C-terminal" evidence="4">
    <location>
        <begin position="314"/>
        <end position="496"/>
    </location>
</feature>
<name>A0A1G8JH17_9BURK</name>
<keyword evidence="1" id="KW-0285">Flavoprotein</keyword>
<keyword evidence="6" id="KW-0503">Monooxygenase</keyword>
<dbReference type="Proteomes" id="UP000199706">
    <property type="component" value="Unassembled WGS sequence"/>
</dbReference>
<evidence type="ECO:0000259" key="4">
    <source>
        <dbReference type="Pfam" id="PF03241"/>
    </source>
</evidence>
<dbReference type="InterPro" id="IPR036250">
    <property type="entry name" value="AcylCo_DH-like_C"/>
</dbReference>
<evidence type="ECO:0000313" key="7">
    <source>
        <dbReference type="Proteomes" id="UP000199706"/>
    </source>
</evidence>
<proteinExistence type="predicted"/>
<dbReference type="RefSeq" id="WP_090691985.1">
    <property type="nucleotide sequence ID" value="NZ_CADERL010000011.1"/>
</dbReference>
<dbReference type="OrthoDB" id="7233724at2"/>
<organism evidence="6 7">
    <name type="scientific">Paraburkholderia phenazinium</name>
    <dbReference type="NCBI Taxonomy" id="60549"/>
    <lineage>
        <taxon>Bacteria</taxon>
        <taxon>Pseudomonadati</taxon>
        <taxon>Pseudomonadota</taxon>
        <taxon>Betaproteobacteria</taxon>
        <taxon>Burkholderiales</taxon>
        <taxon>Burkholderiaceae</taxon>
        <taxon>Paraburkholderia</taxon>
    </lineage>
</organism>
<dbReference type="InterPro" id="IPR046373">
    <property type="entry name" value="Acyl-CoA_Oxase/DH_mid-dom_sf"/>
</dbReference>
<dbReference type="PANTHER" id="PTHR36117:SF3">
    <property type="entry name" value="4-HYDROXYPHENYLACETATE 3-MONOOXYGENASE-RELATED"/>
    <property type="match status" value="1"/>
</dbReference>
<dbReference type="SUPFAM" id="SSF47203">
    <property type="entry name" value="Acyl-CoA dehydrogenase C-terminal domain-like"/>
    <property type="match status" value="1"/>
</dbReference>
<evidence type="ECO:0000313" key="6">
    <source>
        <dbReference type="EMBL" id="SDI29920.1"/>
    </source>
</evidence>
<feature type="domain" description="HpaB/PvcC/4-BUDH N-terminal" evidence="5">
    <location>
        <begin position="25"/>
        <end position="290"/>
    </location>
</feature>
<dbReference type="InterPro" id="IPR024674">
    <property type="entry name" value="HpaB/PvcC/4-BUDH_N"/>
</dbReference>
<dbReference type="AlphaFoldDB" id="A0A1G8JH17"/>
<dbReference type="GO" id="GO:0004497">
    <property type="term" value="F:monooxygenase activity"/>
    <property type="evidence" value="ECO:0007669"/>
    <property type="project" value="UniProtKB-KW"/>
</dbReference>
<dbReference type="InterPro" id="IPR024719">
    <property type="entry name" value="HpaB/PvcC/4-BUDH_C"/>
</dbReference>
<dbReference type="Gene3D" id="1.20.140.10">
    <property type="entry name" value="Butyryl-CoA Dehydrogenase, subunit A, domain 3"/>
    <property type="match status" value="1"/>
</dbReference>
<dbReference type="GO" id="GO:0016627">
    <property type="term" value="F:oxidoreductase activity, acting on the CH-CH group of donors"/>
    <property type="evidence" value="ECO:0007669"/>
    <property type="project" value="InterPro"/>
</dbReference>
<dbReference type="Pfam" id="PF11794">
    <property type="entry name" value="HpaB_N"/>
    <property type="match status" value="1"/>
</dbReference>
<evidence type="ECO:0000259" key="5">
    <source>
        <dbReference type="Pfam" id="PF11794"/>
    </source>
</evidence>
<dbReference type="PANTHER" id="PTHR36117">
    <property type="entry name" value="4-HYDROXYPHENYLACETATE 3-MONOOXYGENASE-RELATED"/>
    <property type="match status" value="1"/>
</dbReference>
<evidence type="ECO:0000256" key="2">
    <source>
        <dbReference type="ARBA" id="ARBA00022827"/>
    </source>
</evidence>
<dbReference type="InterPro" id="IPR009100">
    <property type="entry name" value="AcylCoA_DH/oxidase_NM_dom_sf"/>
</dbReference>
<protein>
    <submittedName>
        <fullName evidence="6">4-hydroxyphenylacetate 3-monooxygenase</fullName>
    </submittedName>
</protein>
<keyword evidence="2" id="KW-0274">FAD</keyword>
<dbReference type="EMBL" id="FNCJ01000020">
    <property type="protein sequence ID" value="SDI29920.1"/>
    <property type="molecule type" value="Genomic_DNA"/>
</dbReference>
<evidence type="ECO:0000256" key="1">
    <source>
        <dbReference type="ARBA" id="ARBA00022630"/>
    </source>
</evidence>